<proteinExistence type="predicted"/>
<dbReference type="Proteomes" id="UP000011623">
    <property type="component" value="Unassembled WGS sequence"/>
</dbReference>
<gene>
    <name evidence="1" type="ORF">C442_20176</name>
</gene>
<comment type="caution">
    <text evidence="1">The sequence shown here is derived from an EMBL/GenBank/DDBJ whole genome shotgun (WGS) entry which is preliminary data.</text>
</comment>
<organism evidence="1 2">
    <name type="scientific">Haloarcula amylolytica JCM 13557</name>
    <dbReference type="NCBI Taxonomy" id="1227452"/>
    <lineage>
        <taxon>Archaea</taxon>
        <taxon>Methanobacteriati</taxon>
        <taxon>Methanobacteriota</taxon>
        <taxon>Stenosarchaea group</taxon>
        <taxon>Halobacteria</taxon>
        <taxon>Halobacteriales</taxon>
        <taxon>Haloarculaceae</taxon>
        <taxon>Haloarcula</taxon>
    </lineage>
</organism>
<dbReference type="EMBL" id="AOLW01000064">
    <property type="protein sequence ID" value="EMA14480.1"/>
    <property type="molecule type" value="Genomic_DNA"/>
</dbReference>
<reference evidence="1 2" key="1">
    <citation type="journal article" date="2014" name="PLoS Genet.">
        <title>Phylogenetically driven sequencing of extremely halophilic archaea reveals strategies for static and dynamic osmo-response.</title>
        <authorList>
            <person name="Becker E.A."/>
            <person name="Seitzer P.M."/>
            <person name="Tritt A."/>
            <person name="Larsen D."/>
            <person name="Krusor M."/>
            <person name="Yao A.I."/>
            <person name="Wu D."/>
            <person name="Madern D."/>
            <person name="Eisen J.A."/>
            <person name="Darling A.E."/>
            <person name="Facciotti M.T."/>
        </authorList>
    </citation>
    <scope>NUCLEOTIDE SEQUENCE [LARGE SCALE GENOMIC DNA]</scope>
    <source>
        <strain evidence="1 2">JCM 13557</strain>
    </source>
</reference>
<sequence length="77" mass="8903">MVGAHRQIAPEFPVFEFRLRYSSSVPWSLYLKNQMFGITFGFNNGLFHINISRVCHNHFLTITNLDSIKPVPIINPL</sequence>
<name>M0K3Q5_9EURY</name>
<evidence type="ECO:0000313" key="2">
    <source>
        <dbReference type="Proteomes" id="UP000011623"/>
    </source>
</evidence>
<accession>M0K3Q5</accession>
<protein>
    <submittedName>
        <fullName evidence="1">Uncharacterized protein</fullName>
    </submittedName>
</protein>
<evidence type="ECO:0000313" key="1">
    <source>
        <dbReference type="EMBL" id="EMA14480.1"/>
    </source>
</evidence>
<dbReference type="AlphaFoldDB" id="M0K3Q5"/>
<keyword evidence="2" id="KW-1185">Reference proteome</keyword>